<evidence type="ECO:0000256" key="1">
    <source>
        <dbReference type="SAM" id="MobiDB-lite"/>
    </source>
</evidence>
<feature type="compositionally biased region" description="Polar residues" evidence="1">
    <location>
        <begin position="75"/>
        <end position="93"/>
    </location>
</feature>
<keyword evidence="4" id="KW-1185">Reference proteome</keyword>
<dbReference type="EMBL" id="JBJXBP010000005">
    <property type="protein sequence ID" value="KAL3829769.1"/>
    <property type="molecule type" value="Genomic_DNA"/>
</dbReference>
<sequence>MFRHTKEHAETYPYVWGSYLTVYGGFGLWLIYRWRRLRGTEDRVRALQERLRIVFEEQQPSNSAAVTKAKIIKEQQSSNSAQVTEQSSNSASLENKVPPADKATE</sequence>
<keyword evidence="2" id="KW-0472">Membrane</keyword>
<keyword evidence="2" id="KW-1133">Transmembrane helix</keyword>
<evidence type="ECO:0000256" key="2">
    <source>
        <dbReference type="SAM" id="Phobius"/>
    </source>
</evidence>
<feature type="region of interest" description="Disordered" evidence="1">
    <location>
        <begin position="75"/>
        <end position="105"/>
    </location>
</feature>
<organism evidence="3 4">
    <name type="scientific">Penstemon smallii</name>
    <dbReference type="NCBI Taxonomy" id="265156"/>
    <lineage>
        <taxon>Eukaryota</taxon>
        <taxon>Viridiplantae</taxon>
        <taxon>Streptophyta</taxon>
        <taxon>Embryophyta</taxon>
        <taxon>Tracheophyta</taxon>
        <taxon>Spermatophyta</taxon>
        <taxon>Magnoliopsida</taxon>
        <taxon>eudicotyledons</taxon>
        <taxon>Gunneridae</taxon>
        <taxon>Pentapetalae</taxon>
        <taxon>asterids</taxon>
        <taxon>lamiids</taxon>
        <taxon>Lamiales</taxon>
        <taxon>Plantaginaceae</taxon>
        <taxon>Cheloneae</taxon>
        <taxon>Penstemon</taxon>
    </lineage>
</organism>
<proteinExistence type="predicted"/>
<dbReference type="AlphaFoldDB" id="A0ABD3SYP9"/>
<keyword evidence="2" id="KW-0812">Transmembrane</keyword>
<protein>
    <submittedName>
        <fullName evidence="3">Uncharacterized protein</fullName>
    </submittedName>
</protein>
<dbReference type="PANTHER" id="PTHR36794:SF1">
    <property type="entry name" value="TRANSMEMBRANE PROTEIN"/>
    <property type="match status" value="1"/>
</dbReference>
<gene>
    <name evidence="3" type="ORF">ACJIZ3_018571</name>
</gene>
<dbReference type="Proteomes" id="UP001634393">
    <property type="component" value="Unassembled WGS sequence"/>
</dbReference>
<dbReference type="PANTHER" id="PTHR36794">
    <property type="entry name" value="TRANSMEMBRANE PROTEIN"/>
    <property type="match status" value="1"/>
</dbReference>
<feature type="transmembrane region" description="Helical" evidence="2">
    <location>
        <begin position="12"/>
        <end position="32"/>
    </location>
</feature>
<evidence type="ECO:0000313" key="4">
    <source>
        <dbReference type="Proteomes" id="UP001634393"/>
    </source>
</evidence>
<accession>A0ABD3SYP9</accession>
<reference evidence="3 4" key="1">
    <citation type="submission" date="2024-12" db="EMBL/GenBank/DDBJ databases">
        <title>The unique morphological basis and parallel evolutionary history of personate flowers in Penstemon.</title>
        <authorList>
            <person name="Depatie T.H."/>
            <person name="Wessinger C.A."/>
        </authorList>
    </citation>
    <scope>NUCLEOTIDE SEQUENCE [LARGE SCALE GENOMIC DNA]</scope>
    <source>
        <strain evidence="3">WTNN_2</strain>
        <tissue evidence="3">Leaf</tissue>
    </source>
</reference>
<comment type="caution">
    <text evidence="3">The sequence shown here is derived from an EMBL/GenBank/DDBJ whole genome shotgun (WGS) entry which is preliminary data.</text>
</comment>
<evidence type="ECO:0000313" key="3">
    <source>
        <dbReference type="EMBL" id="KAL3829769.1"/>
    </source>
</evidence>
<name>A0ABD3SYP9_9LAMI</name>